<dbReference type="InterPro" id="IPR045864">
    <property type="entry name" value="aa-tRNA-synth_II/BPL/LPL"/>
</dbReference>
<dbReference type="GO" id="GO:0005737">
    <property type="term" value="C:cytoplasm"/>
    <property type="evidence" value="ECO:0007669"/>
    <property type="project" value="InterPro"/>
</dbReference>
<feature type="domain" description="Class II Histidinyl-tRNA synthetase (HisRS)-like catalytic core" evidence="3">
    <location>
        <begin position="122"/>
        <end position="198"/>
    </location>
</feature>
<evidence type="ECO:0000259" key="3">
    <source>
        <dbReference type="Pfam" id="PF13393"/>
    </source>
</evidence>
<accession>A0A2R6WT65</accession>
<dbReference type="Pfam" id="PF13393">
    <property type="entry name" value="tRNA-synt_His"/>
    <property type="match status" value="1"/>
</dbReference>
<keyword evidence="5" id="KW-1185">Reference proteome</keyword>
<proteinExistence type="predicted"/>
<dbReference type="PANTHER" id="PTHR43707">
    <property type="entry name" value="HISTIDYL-TRNA SYNTHETASE"/>
    <property type="match status" value="1"/>
</dbReference>
<dbReference type="OrthoDB" id="1906957at2759"/>
<reference evidence="5" key="1">
    <citation type="journal article" date="2017" name="Cell">
        <title>Insights into land plant evolution garnered from the Marchantia polymorpha genome.</title>
        <authorList>
            <person name="Bowman J.L."/>
            <person name="Kohchi T."/>
            <person name="Yamato K.T."/>
            <person name="Jenkins J."/>
            <person name="Shu S."/>
            <person name="Ishizaki K."/>
            <person name="Yamaoka S."/>
            <person name="Nishihama R."/>
            <person name="Nakamura Y."/>
            <person name="Berger F."/>
            <person name="Adam C."/>
            <person name="Aki S.S."/>
            <person name="Althoff F."/>
            <person name="Araki T."/>
            <person name="Arteaga-Vazquez M.A."/>
            <person name="Balasubrmanian S."/>
            <person name="Barry K."/>
            <person name="Bauer D."/>
            <person name="Boehm C.R."/>
            <person name="Briginshaw L."/>
            <person name="Caballero-Perez J."/>
            <person name="Catarino B."/>
            <person name="Chen F."/>
            <person name="Chiyoda S."/>
            <person name="Chovatia M."/>
            <person name="Davies K.M."/>
            <person name="Delmans M."/>
            <person name="Demura T."/>
            <person name="Dierschke T."/>
            <person name="Dolan L."/>
            <person name="Dorantes-Acosta A.E."/>
            <person name="Eklund D.M."/>
            <person name="Florent S.N."/>
            <person name="Flores-Sandoval E."/>
            <person name="Fujiyama A."/>
            <person name="Fukuzawa H."/>
            <person name="Galik B."/>
            <person name="Grimanelli D."/>
            <person name="Grimwood J."/>
            <person name="Grossniklaus U."/>
            <person name="Hamada T."/>
            <person name="Haseloff J."/>
            <person name="Hetherington A.J."/>
            <person name="Higo A."/>
            <person name="Hirakawa Y."/>
            <person name="Hundley H.N."/>
            <person name="Ikeda Y."/>
            <person name="Inoue K."/>
            <person name="Inoue S.I."/>
            <person name="Ishida S."/>
            <person name="Jia Q."/>
            <person name="Kakita M."/>
            <person name="Kanazawa T."/>
            <person name="Kawai Y."/>
            <person name="Kawashima T."/>
            <person name="Kennedy M."/>
            <person name="Kinose K."/>
            <person name="Kinoshita T."/>
            <person name="Kohara Y."/>
            <person name="Koide E."/>
            <person name="Komatsu K."/>
            <person name="Kopischke S."/>
            <person name="Kubo M."/>
            <person name="Kyozuka J."/>
            <person name="Lagercrantz U."/>
            <person name="Lin S.S."/>
            <person name="Lindquist E."/>
            <person name="Lipzen A.M."/>
            <person name="Lu C.W."/>
            <person name="De Luna E."/>
            <person name="Martienssen R.A."/>
            <person name="Minamino N."/>
            <person name="Mizutani M."/>
            <person name="Mizutani M."/>
            <person name="Mochizuki N."/>
            <person name="Monte I."/>
            <person name="Mosher R."/>
            <person name="Nagasaki H."/>
            <person name="Nakagami H."/>
            <person name="Naramoto S."/>
            <person name="Nishitani K."/>
            <person name="Ohtani M."/>
            <person name="Okamoto T."/>
            <person name="Okumura M."/>
            <person name="Phillips J."/>
            <person name="Pollak B."/>
            <person name="Reinders A."/>
            <person name="Rovekamp M."/>
            <person name="Sano R."/>
            <person name="Sawa S."/>
            <person name="Schmid M.W."/>
            <person name="Shirakawa M."/>
            <person name="Solano R."/>
            <person name="Spunde A."/>
            <person name="Suetsugu N."/>
            <person name="Sugano S."/>
            <person name="Sugiyama A."/>
            <person name="Sun R."/>
            <person name="Suzuki Y."/>
            <person name="Takenaka M."/>
            <person name="Takezawa D."/>
            <person name="Tomogane H."/>
            <person name="Tsuzuki M."/>
            <person name="Ueda T."/>
            <person name="Umeda M."/>
            <person name="Ward J.M."/>
            <person name="Watanabe Y."/>
            <person name="Yazaki K."/>
            <person name="Yokoyama R."/>
            <person name="Yoshitake Y."/>
            <person name="Yotsui I."/>
            <person name="Zachgo S."/>
            <person name="Schmutz J."/>
        </authorList>
    </citation>
    <scope>NUCLEOTIDE SEQUENCE [LARGE SCALE GENOMIC DNA]</scope>
    <source>
        <strain evidence="5">Tak-1</strain>
    </source>
</reference>
<dbReference type="SUPFAM" id="SSF55681">
    <property type="entry name" value="Class II aaRS and biotin synthetases"/>
    <property type="match status" value="1"/>
</dbReference>
<dbReference type="InterPro" id="IPR041715">
    <property type="entry name" value="HisRS-like_core"/>
</dbReference>
<sequence>MMIRSVFSLKTLGAPGERLEEEIGSEILKAEAELLSAIVAFFSKLRIRSSDVGIKISNRKVPQEVVGRSVIPESSFAAVCVIVDKIEKIPRAGVEKELTALGLPWKLWIQFYGLSQLLGSDNEAVVELKQLFELAPGYGFEDWLQFDASVVRGLAYYTGTVFEAFDRAGTLRAICGGGRYDKLLSTFGRVDTPACGFGFGDAVIVEFGQLLLQLCTIVLRY</sequence>
<name>A0A2R6WT65_MARPO</name>
<protein>
    <recommendedName>
        <fullName evidence="1">histidine--tRNA ligase</fullName>
        <ecNumber evidence="1">6.1.1.21</ecNumber>
    </recommendedName>
</protein>
<gene>
    <name evidence="4" type="ORF">MARPO_0059s0001</name>
</gene>
<dbReference type="GO" id="GO:0004821">
    <property type="term" value="F:histidine-tRNA ligase activity"/>
    <property type="evidence" value="ECO:0000318"/>
    <property type="project" value="GO_Central"/>
</dbReference>
<evidence type="ECO:0000313" key="5">
    <source>
        <dbReference type="Proteomes" id="UP000244005"/>
    </source>
</evidence>
<organism evidence="4 5">
    <name type="scientific">Marchantia polymorpha</name>
    <name type="common">Common liverwort</name>
    <name type="synonym">Marchantia aquatica</name>
    <dbReference type="NCBI Taxonomy" id="3197"/>
    <lineage>
        <taxon>Eukaryota</taxon>
        <taxon>Viridiplantae</taxon>
        <taxon>Streptophyta</taxon>
        <taxon>Embryophyta</taxon>
        <taxon>Marchantiophyta</taxon>
        <taxon>Marchantiopsida</taxon>
        <taxon>Marchantiidae</taxon>
        <taxon>Marchantiales</taxon>
        <taxon>Marchantiaceae</taxon>
        <taxon>Marchantia</taxon>
    </lineage>
</organism>
<evidence type="ECO:0000256" key="2">
    <source>
        <dbReference type="ARBA" id="ARBA00047639"/>
    </source>
</evidence>
<comment type="catalytic activity">
    <reaction evidence="2">
        <text>tRNA(His) + L-histidine + ATP = L-histidyl-tRNA(His) + AMP + diphosphate + H(+)</text>
        <dbReference type="Rhea" id="RHEA:17313"/>
        <dbReference type="Rhea" id="RHEA-COMP:9665"/>
        <dbReference type="Rhea" id="RHEA-COMP:9689"/>
        <dbReference type="ChEBI" id="CHEBI:15378"/>
        <dbReference type="ChEBI" id="CHEBI:30616"/>
        <dbReference type="ChEBI" id="CHEBI:33019"/>
        <dbReference type="ChEBI" id="CHEBI:57595"/>
        <dbReference type="ChEBI" id="CHEBI:78442"/>
        <dbReference type="ChEBI" id="CHEBI:78527"/>
        <dbReference type="ChEBI" id="CHEBI:456215"/>
        <dbReference type="EC" id="6.1.1.21"/>
    </reaction>
</comment>
<evidence type="ECO:0000256" key="1">
    <source>
        <dbReference type="ARBA" id="ARBA00012815"/>
    </source>
</evidence>
<dbReference type="Proteomes" id="UP000244005">
    <property type="component" value="Unassembled WGS sequence"/>
</dbReference>
<dbReference type="Gene3D" id="3.30.930.10">
    <property type="entry name" value="Bira Bifunctional Protein, Domain 2"/>
    <property type="match status" value="1"/>
</dbReference>
<dbReference type="GO" id="GO:0006427">
    <property type="term" value="P:histidyl-tRNA aminoacylation"/>
    <property type="evidence" value="ECO:0000318"/>
    <property type="project" value="GO_Central"/>
</dbReference>
<dbReference type="InterPro" id="IPR004516">
    <property type="entry name" value="HisRS/HisZ"/>
</dbReference>
<dbReference type="PANTHER" id="PTHR43707:SF1">
    <property type="entry name" value="HISTIDINE--TRNA LIGASE, MITOCHONDRIAL-RELATED"/>
    <property type="match status" value="1"/>
</dbReference>
<dbReference type="AlphaFoldDB" id="A0A2R6WT65"/>
<evidence type="ECO:0000313" key="4">
    <source>
        <dbReference type="EMBL" id="PTQ37048.1"/>
    </source>
</evidence>
<dbReference type="EMBL" id="KZ772731">
    <property type="protein sequence ID" value="PTQ37048.1"/>
    <property type="molecule type" value="Genomic_DNA"/>
</dbReference>
<dbReference type="EC" id="6.1.1.21" evidence="1"/>